<gene>
    <name evidence="2" type="ORF">LMG8520_2389</name>
</gene>
<dbReference type="EMBL" id="LKLP01000119">
    <property type="protein sequence ID" value="KSU05803.1"/>
    <property type="molecule type" value="Genomic_DNA"/>
</dbReference>
<protein>
    <submittedName>
        <fullName evidence="2">Uncharacterized protein</fullName>
    </submittedName>
</protein>
<keyword evidence="1" id="KW-1133">Transmembrane helix</keyword>
<sequence length="288" mass="31878">MSVNDYNNFSGNKYSLRAKTYHMIKRIDFISNHLGALGDLLVTTWLGLILTILVLAMGIALIGHAIFANSMATVVANIPAIILILIGTILISLNSVVTNPAMGLQVIVSLKFLNKRMRNGGTKKSPIDFKPFKFVDGLSDQEIMETVTDNQKSYLVSYRVRGSVSPITFTDDLQTLAGLKQQLLTNMERDTVLSTVNSVGKTAIKKKKLPKNATKAMKRKQDINHAVISNLRYNQTLETIVFLASPNLDILRTRQESLEVSFKQGLVIGYYQLKGEGLKQAVNSIFGE</sequence>
<dbReference type="AlphaFoldDB" id="A0A0V8CWX9"/>
<proteinExistence type="predicted"/>
<evidence type="ECO:0000313" key="2">
    <source>
        <dbReference type="EMBL" id="KSU05803.1"/>
    </source>
</evidence>
<dbReference type="Proteomes" id="UP000054230">
    <property type="component" value="Unassembled WGS sequence"/>
</dbReference>
<feature type="transmembrane region" description="Helical" evidence="1">
    <location>
        <begin position="74"/>
        <end position="91"/>
    </location>
</feature>
<organism evidence="2 3">
    <name type="scientific">Lactococcus lactis subsp. lactis</name>
    <name type="common">Streptococcus lactis</name>
    <dbReference type="NCBI Taxonomy" id="1360"/>
    <lineage>
        <taxon>Bacteria</taxon>
        <taxon>Bacillati</taxon>
        <taxon>Bacillota</taxon>
        <taxon>Bacilli</taxon>
        <taxon>Lactobacillales</taxon>
        <taxon>Streptococcaceae</taxon>
        <taxon>Lactococcus</taxon>
    </lineage>
</organism>
<keyword evidence="1" id="KW-0812">Transmembrane</keyword>
<dbReference type="PATRIC" id="fig|1360.106.peg.1146"/>
<feature type="transmembrane region" description="Helical" evidence="1">
    <location>
        <begin position="45"/>
        <end position="67"/>
    </location>
</feature>
<comment type="caution">
    <text evidence="2">The sequence shown here is derived from an EMBL/GenBank/DDBJ whole genome shotgun (WGS) entry which is preliminary data.</text>
</comment>
<keyword evidence="1" id="KW-0472">Membrane</keyword>
<accession>A0A0V8CWX9</accession>
<name>A0A0V8CWX9_LACLL</name>
<evidence type="ECO:0000256" key="1">
    <source>
        <dbReference type="SAM" id="Phobius"/>
    </source>
</evidence>
<reference evidence="3" key="1">
    <citation type="submission" date="2015-10" db="EMBL/GenBank/DDBJ databases">
        <title>Draft Genome Sequences of 11 Lactococcus lactis subspecies cremoris strains.</title>
        <authorList>
            <person name="Wels M."/>
            <person name="Backus L."/>
            <person name="Boekhorst J."/>
            <person name="Dijkstra A."/>
            <person name="Beerthuizen M."/>
            <person name="Kelly W."/>
            <person name="Siezen R."/>
            <person name="Bachmann H."/>
            <person name="Van Hijum S."/>
        </authorList>
    </citation>
    <scope>NUCLEOTIDE SEQUENCE [LARGE SCALE GENOMIC DNA]</scope>
    <source>
        <strain evidence="3">LMG8520</strain>
    </source>
</reference>
<evidence type="ECO:0000313" key="3">
    <source>
        <dbReference type="Proteomes" id="UP000054230"/>
    </source>
</evidence>